<dbReference type="EMBL" id="RBIL01000001">
    <property type="protein sequence ID" value="RKQ92186.1"/>
    <property type="molecule type" value="Genomic_DNA"/>
</dbReference>
<dbReference type="AlphaFoldDB" id="A0A660LD29"/>
<evidence type="ECO:0000256" key="1">
    <source>
        <dbReference type="SAM" id="MobiDB-lite"/>
    </source>
</evidence>
<feature type="compositionally biased region" description="Polar residues" evidence="1">
    <location>
        <begin position="16"/>
        <end position="26"/>
    </location>
</feature>
<evidence type="ECO:0000313" key="2">
    <source>
        <dbReference type="EMBL" id="RKQ92186.1"/>
    </source>
</evidence>
<organism evidence="2 3">
    <name type="scientific">Solirubrobacter pauli</name>
    <dbReference type="NCBI Taxonomy" id="166793"/>
    <lineage>
        <taxon>Bacteria</taxon>
        <taxon>Bacillati</taxon>
        <taxon>Actinomycetota</taxon>
        <taxon>Thermoleophilia</taxon>
        <taxon>Solirubrobacterales</taxon>
        <taxon>Solirubrobacteraceae</taxon>
        <taxon>Solirubrobacter</taxon>
    </lineage>
</organism>
<comment type="caution">
    <text evidence="2">The sequence shown here is derived from an EMBL/GenBank/DDBJ whole genome shotgun (WGS) entry which is preliminary data.</text>
</comment>
<name>A0A660LD29_9ACTN</name>
<feature type="compositionally biased region" description="Basic and acidic residues" evidence="1">
    <location>
        <begin position="33"/>
        <end position="42"/>
    </location>
</feature>
<accession>A0A660LD29</accession>
<protein>
    <submittedName>
        <fullName evidence="2">Uncharacterized protein</fullName>
    </submittedName>
</protein>
<proteinExistence type="predicted"/>
<feature type="compositionally biased region" description="Low complexity" evidence="1">
    <location>
        <begin position="225"/>
        <end position="234"/>
    </location>
</feature>
<sequence>MGGRGLSRMVRGAISVTPNRKSSSCSGPRRPARCRDTERRAMADVSRQPRARQCRQLQRGIRRSAWERAPRALVSRAAGRDGGRPHAGRLGRSRRAWCFPATSGVAAPPPGTRRPRGNASNGRTGGPSAHGSRCTGVHGVGQALVLQSELLQSDQGREGEGAVPLRARSVSPSREALDMPASAERACTPDEVRGRAVDASASPVIHRSRVAQEDVAGGPGPCRSVRVGGRAVRGLAPTRE</sequence>
<feature type="region of interest" description="Disordered" evidence="1">
    <location>
        <begin position="154"/>
        <end position="240"/>
    </location>
</feature>
<feature type="region of interest" description="Disordered" evidence="1">
    <location>
        <begin position="101"/>
        <end position="133"/>
    </location>
</feature>
<evidence type="ECO:0000313" key="3">
    <source>
        <dbReference type="Proteomes" id="UP000278962"/>
    </source>
</evidence>
<gene>
    <name evidence="2" type="ORF">C8N24_2026</name>
</gene>
<feature type="compositionally biased region" description="Basic and acidic residues" evidence="1">
    <location>
        <begin position="187"/>
        <end position="196"/>
    </location>
</feature>
<feature type="region of interest" description="Disordered" evidence="1">
    <location>
        <begin position="1"/>
        <end position="51"/>
    </location>
</feature>
<dbReference type="Proteomes" id="UP000278962">
    <property type="component" value="Unassembled WGS sequence"/>
</dbReference>
<reference evidence="2 3" key="1">
    <citation type="submission" date="2018-10" db="EMBL/GenBank/DDBJ databases">
        <title>Genomic Encyclopedia of Archaeal and Bacterial Type Strains, Phase II (KMG-II): from individual species to whole genera.</title>
        <authorList>
            <person name="Goeker M."/>
        </authorList>
    </citation>
    <scope>NUCLEOTIDE SEQUENCE [LARGE SCALE GENOMIC DNA]</scope>
    <source>
        <strain evidence="2 3">DSM 14954</strain>
    </source>
</reference>
<keyword evidence="3" id="KW-1185">Reference proteome</keyword>